<dbReference type="InterPro" id="IPR017853">
    <property type="entry name" value="GH"/>
</dbReference>
<dbReference type="Proteomes" id="UP001500280">
    <property type="component" value="Unassembled WGS sequence"/>
</dbReference>
<dbReference type="Pfam" id="PF07555">
    <property type="entry name" value="NAGidase"/>
    <property type="match status" value="1"/>
</dbReference>
<keyword evidence="2 3" id="KW-0326">Glycosidase</keyword>
<feature type="chain" id="PRO_5046650229" description="GH84 domain-containing protein" evidence="4">
    <location>
        <begin position="25"/>
        <end position="915"/>
    </location>
</feature>
<dbReference type="InterPro" id="IPR029018">
    <property type="entry name" value="Hex-like_dom2"/>
</dbReference>
<protein>
    <recommendedName>
        <fullName evidence="5">GH84 domain-containing protein</fullName>
    </recommendedName>
</protein>
<feature type="signal peptide" evidence="4">
    <location>
        <begin position="1"/>
        <end position="24"/>
    </location>
</feature>
<dbReference type="EMBL" id="BAAANF010000009">
    <property type="protein sequence ID" value="GAA1682517.1"/>
    <property type="molecule type" value="Genomic_DNA"/>
</dbReference>
<dbReference type="Pfam" id="PF21774">
    <property type="entry name" value="NagJ_C"/>
    <property type="match status" value="1"/>
</dbReference>
<dbReference type="InterPro" id="IPR051822">
    <property type="entry name" value="Glycosyl_Hydrolase_84"/>
</dbReference>
<gene>
    <name evidence="6" type="ORF">GCM10009745_28520</name>
</gene>
<dbReference type="SUPFAM" id="SSF55545">
    <property type="entry name" value="beta-N-acetylhexosaminidase-like domain"/>
    <property type="match status" value="1"/>
</dbReference>
<keyword evidence="7" id="KW-1185">Reference proteome</keyword>
<sequence length="915" mass="97934">MKRHWLLVAALGAGLLTTTAPAAAADDLPTLSPAPQSIRRLGSDLSGPTVVRETGTASARAAGALSAWSLPSAAGLKPGGYVLGVGSYQGEKLAVLVGHDAAGTFYGEQTLAQLTKAGSVPSVAIVDEPAFALRGGMESFYGQPWQQADLLNHLDFLGRHRMNAFQYTVSGDPHTAGAEWRTRYADADAERMRAAIERAKANQVQFIYRINPEANASPEIAKRYGICHIRQADKDALIARYQQLWDLGERTFAIGWDDVGGEFRCPEDERYFGSDASPLGAAQAHVVNDVYERFVKFHPGARLLTVPTDYWGTGTTPYRTRFAALIPTDVDIFWTGREVVSPTITTDDAAAASAAFGGRKLLIFDNYPVNDYTPTAQHLGPLVGRDAGLPQYATGFLINEMQEAEPSLIALGTAAEYAWNPTAYQPQAAWQRILTELGGPAADALRRYAEVHTGSALTADSSAPLTPHVRAFIDAYRGSRDLTAPAAALTDYLARLGAAPAELRAGLGNPSFLRDSEPWLARTERRSRAGIAAVRALQAKAAGDLTGYRARREEIYAALNDANTSFRLAVPGTLDDLLDLAGVARGTDVVRHDNGAMSVFERNRNGMIQSTSQRTAGSTWDPFVNLWPVDAAGKPEVVVRRDGGLTAFVRHADGRIRTSRQSAPGGDWSAWEIVVDLVVGGDPAAVVGDDGLISLFVRGTDGVPVTIWQRDGGWRFEKIGGTTMVGKPAVDVSLDGLMVMVVRDTNNKLQNSWQPSIGSAWVPWKQLPGSIGSDPDLVMSYSGAFSVFYRTPENAVSTTWQPSRGAAFTGLARLGGITAQGNPRVTLDNTGGLSLSVRGADNRGWVMWQLTPGGNWQDGKLNGEQVAYSDVRNIDSVGGAGVTFTIDADGKLRTSWQSALGSGWSGWADLGGSLS</sequence>
<dbReference type="InterPro" id="IPR011496">
    <property type="entry name" value="O-GlcNAcase_cat"/>
</dbReference>
<accession>A0ABN2H5X9</accession>
<evidence type="ECO:0000313" key="6">
    <source>
        <dbReference type="EMBL" id="GAA1682517.1"/>
    </source>
</evidence>
<dbReference type="InterPro" id="IPR049019">
    <property type="entry name" value="NagJ-like_helical"/>
</dbReference>
<evidence type="ECO:0000256" key="2">
    <source>
        <dbReference type="ARBA" id="ARBA00023295"/>
    </source>
</evidence>
<feature type="domain" description="GH84" evidence="5">
    <location>
        <begin position="132"/>
        <end position="422"/>
    </location>
</feature>
<dbReference type="Pfam" id="PF26607">
    <property type="entry name" value="DUF8189"/>
    <property type="match status" value="1"/>
</dbReference>
<dbReference type="Gene3D" id="3.30.379.10">
    <property type="entry name" value="Chitobiase/beta-hexosaminidase domain 2-like"/>
    <property type="match status" value="1"/>
</dbReference>
<proteinExistence type="inferred from homology"/>
<name>A0ABN2H5X9_9ACTN</name>
<dbReference type="Gene3D" id="3.20.20.80">
    <property type="entry name" value="Glycosidases"/>
    <property type="match status" value="1"/>
</dbReference>
<dbReference type="InterPro" id="IPR015882">
    <property type="entry name" value="HEX_bac_N"/>
</dbReference>
<dbReference type="PANTHER" id="PTHR13170:SF16">
    <property type="entry name" value="PROTEIN O-GLCNACASE"/>
    <property type="match status" value="1"/>
</dbReference>
<evidence type="ECO:0000256" key="3">
    <source>
        <dbReference type="PROSITE-ProRule" id="PRU01353"/>
    </source>
</evidence>
<dbReference type="Pfam" id="PF02838">
    <property type="entry name" value="Glyco_hydro_20b"/>
    <property type="match status" value="1"/>
</dbReference>
<dbReference type="InterPro" id="IPR058502">
    <property type="entry name" value="PLL-like_beta-prop"/>
</dbReference>
<evidence type="ECO:0000313" key="7">
    <source>
        <dbReference type="Proteomes" id="UP001500280"/>
    </source>
</evidence>
<dbReference type="RefSeq" id="WP_344150527.1">
    <property type="nucleotide sequence ID" value="NZ_BAAANF010000009.1"/>
</dbReference>
<dbReference type="SUPFAM" id="SSF89372">
    <property type="entry name" value="Fucose-specific lectin"/>
    <property type="match status" value="2"/>
</dbReference>
<feature type="active site" description="Proton donor" evidence="3">
    <location>
        <position position="258"/>
    </location>
</feature>
<keyword evidence="1 3" id="KW-0378">Hydrolase</keyword>
<dbReference type="PROSITE" id="PS52009">
    <property type="entry name" value="GH84"/>
    <property type="match status" value="1"/>
</dbReference>
<dbReference type="Gene3D" id="2.120.10.70">
    <property type="entry name" value="Fucose-specific lectin"/>
    <property type="match status" value="1"/>
</dbReference>
<reference evidence="6 7" key="1">
    <citation type="journal article" date="2019" name="Int. J. Syst. Evol. Microbiol.">
        <title>The Global Catalogue of Microorganisms (GCM) 10K type strain sequencing project: providing services to taxonomists for standard genome sequencing and annotation.</title>
        <authorList>
            <consortium name="The Broad Institute Genomics Platform"/>
            <consortium name="The Broad Institute Genome Sequencing Center for Infectious Disease"/>
            <person name="Wu L."/>
            <person name="Ma J."/>
        </authorList>
    </citation>
    <scope>NUCLEOTIDE SEQUENCE [LARGE SCALE GENOMIC DNA]</scope>
    <source>
        <strain evidence="6 7">JCM 14307</strain>
    </source>
</reference>
<dbReference type="CDD" id="cd22954">
    <property type="entry name" value="PLL_lectin"/>
    <property type="match status" value="1"/>
</dbReference>
<comment type="caution">
    <text evidence="6">The sequence shown here is derived from an EMBL/GenBank/DDBJ whole genome shotgun (WGS) entry which is preliminary data.</text>
</comment>
<comment type="similarity">
    <text evidence="3">Belongs to the glycosyl hydrolase 84 family.</text>
</comment>
<dbReference type="PANTHER" id="PTHR13170">
    <property type="entry name" value="O-GLCNACASE"/>
    <property type="match status" value="1"/>
</dbReference>
<evidence type="ECO:0000256" key="4">
    <source>
        <dbReference type="SAM" id="SignalP"/>
    </source>
</evidence>
<evidence type="ECO:0000259" key="5">
    <source>
        <dbReference type="PROSITE" id="PS52009"/>
    </source>
</evidence>
<dbReference type="SUPFAM" id="SSF51445">
    <property type="entry name" value="(Trans)glycosidases"/>
    <property type="match status" value="1"/>
</dbReference>
<evidence type="ECO:0000256" key="1">
    <source>
        <dbReference type="ARBA" id="ARBA00022801"/>
    </source>
</evidence>
<dbReference type="Gene3D" id="1.20.58.460">
    <property type="entry name" value="Hyaluronidase post-catalytic domain-like"/>
    <property type="match status" value="1"/>
</dbReference>
<keyword evidence="4" id="KW-0732">Signal</keyword>
<dbReference type="SUPFAM" id="SSF140657">
    <property type="entry name" value="Hyaluronidase post-catalytic domain-like"/>
    <property type="match status" value="1"/>
</dbReference>
<organism evidence="6 7">
    <name type="scientific">Kribbella yunnanensis</name>
    <dbReference type="NCBI Taxonomy" id="190194"/>
    <lineage>
        <taxon>Bacteria</taxon>
        <taxon>Bacillati</taxon>
        <taxon>Actinomycetota</taxon>
        <taxon>Actinomycetes</taxon>
        <taxon>Propionibacteriales</taxon>
        <taxon>Kribbellaceae</taxon>
        <taxon>Kribbella</taxon>
    </lineage>
</organism>